<protein>
    <submittedName>
        <fullName evidence="3">Uncharacterized protein</fullName>
    </submittedName>
</protein>
<feature type="coiled-coil region" evidence="1">
    <location>
        <begin position="27"/>
        <end position="54"/>
    </location>
</feature>
<evidence type="ECO:0000313" key="4">
    <source>
        <dbReference type="Proteomes" id="UP000799537"/>
    </source>
</evidence>
<evidence type="ECO:0000313" key="3">
    <source>
        <dbReference type="EMBL" id="KAF2173807.1"/>
    </source>
</evidence>
<organism evidence="3 4">
    <name type="scientific">Zasmidium cellare ATCC 36951</name>
    <dbReference type="NCBI Taxonomy" id="1080233"/>
    <lineage>
        <taxon>Eukaryota</taxon>
        <taxon>Fungi</taxon>
        <taxon>Dikarya</taxon>
        <taxon>Ascomycota</taxon>
        <taxon>Pezizomycotina</taxon>
        <taxon>Dothideomycetes</taxon>
        <taxon>Dothideomycetidae</taxon>
        <taxon>Mycosphaerellales</taxon>
        <taxon>Mycosphaerellaceae</taxon>
        <taxon>Zasmidium</taxon>
    </lineage>
</organism>
<dbReference type="EMBL" id="ML993579">
    <property type="protein sequence ID" value="KAF2173807.1"/>
    <property type="molecule type" value="Genomic_DNA"/>
</dbReference>
<evidence type="ECO:0000256" key="2">
    <source>
        <dbReference type="SAM" id="SignalP"/>
    </source>
</evidence>
<gene>
    <name evidence="3" type="ORF">M409DRAFT_16078</name>
</gene>
<reference evidence="3" key="1">
    <citation type="journal article" date="2020" name="Stud. Mycol.">
        <title>101 Dothideomycetes genomes: a test case for predicting lifestyles and emergence of pathogens.</title>
        <authorList>
            <person name="Haridas S."/>
            <person name="Albert R."/>
            <person name="Binder M."/>
            <person name="Bloem J."/>
            <person name="Labutti K."/>
            <person name="Salamov A."/>
            <person name="Andreopoulos B."/>
            <person name="Baker S."/>
            <person name="Barry K."/>
            <person name="Bills G."/>
            <person name="Bluhm B."/>
            <person name="Cannon C."/>
            <person name="Castanera R."/>
            <person name="Culley D."/>
            <person name="Daum C."/>
            <person name="Ezra D."/>
            <person name="Gonzalez J."/>
            <person name="Henrissat B."/>
            <person name="Kuo A."/>
            <person name="Liang C."/>
            <person name="Lipzen A."/>
            <person name="Lutzoni F."/>
            <person name="Magnuson J."/>
            <person name="Mondo S."/>
            <person name="Nolan M."/>
            <person name="Ohm R."/>
            <person name="Pangilinan J."/>
            <person name="Park H.-J."/>
            <person name="Ramirez L."/>
            <person name="Alfaro M."/>
            <person name="Sun H."/>
            <person name="Tritt A."/>
            <person name="Yoshinaga Y."/>
            <person name="Zwiers L.-H."/>
            <person name="Turgeon B."/>
            <person name="Goodwin S."/>
            <person name="Spatafora J."/>
            <person name="Crous P."/>
            <person name="Grigoriev I."/>
        </authorList>
    </citation>
    <scope>NUCLEOTIDE SEQUENCE</scope>
    <source>
        <strain evidence="3">ATCC 36951</strain>
    </source>
</reference>
<feature type="chain" id="PRO_5025338740" evidence="2">
    <location>
        <begin position="29"/>
        <end position="152"/>
    </location>
</feature>
<evidence type="ECO:0000256" key="1">
    <source>
        <dbReference type="SAM" id="Coils"/>
    </source>
</evidence>
<dbReference type="Proteomes" id="UP000799537">
    <property type="component" value="Unassembled WGS sequence"/>
</dbReference>
<keyword evidence="1" id="KW-0175">Coiled coil</keyword>
<feature type="signal peptide" evidence="2">
    <location>
        <begin position="1"/>
        <end position="28"/>
    </location>
</feature>
<keyword evidence="2" id="KW-0732">Signal</keyword>
<name>A0A6A6D323_ZASCE</name>
<dbReference type="RefSeq" id="XP_033674696.1">
    <property type="nucleotide sequence ID" value="XM_033803484.1"/>
</dbReference>
<dbReference type="AlphaFoldDB" id="A0A6A6D323"/>
<proteinExistence type="predicted"/>
<keyword evidence="4" id="KW-1185">Reference proteome</keyword>
<dbReference type="GeneID" id="54556756"/>
<sequence length="152" mass="15941">MKLPAAANLLPATISLLLLTATTTPANAALQADLTSLKESIASATNTLIEFRNETTHAVNTAGMIQSVGWQVGAVLAGVGCGGSNKSPSLNGRNLTTTSEIEKPYTDYITSLTPLSKALTTRGQHHTPQTESPLPVIQQIQSLTRALYTLGK</sequence>
<accession>A0A6A6D323</accession>